<dbReference type="NCBIfam" id="TIGR00730">
    <property type="entry name" value="Rossman fold protein, TIGR00730 family"/>
    <property type="match status" value="1"/>
</dbReference>
<reference evidence="2" key="1">
    <citation type="submission" date="2023-02" db="EMBL/GenBank/DDBJ databases">
        <title>Colletotrichum kahawae CIFC_Que2 genome sequencing and assembly.</title>
        <authorList>
            <person name="Baroncelli R."/>
        </authorList>
    </citation>
    <scope>NUCLEOTIDE SEQUENCE</scope>
    <source>
        <strain evidence="2">CIFC_Que2</strain>
    </source>
</reference>
<dbReference type="GO" id="GO:0005829">
    <property type="term" value="C:cytosol"/>
    <property type="evidence" value="ECO:0007669"/>
    <property type="project" value="TreeGrafter"/>
</dbReference>
<evidence type="ECO:0000313" key="3">
    <source>
        <dbReference type="Proteomes" id="UP001281614"/>
    </source>
</evidence>
<name>A0AAD9YQH2_COLKA</name>
<feature type="region of interest" description="Disordered" evidence="1">
    <location>
        <begin position="1"/>
        <end position="38"/>
    </location>
</feature>
<dbReference type="GO" id="GO:0009691">
    <property type="term" value="P:cytokinin biosynthetic process"/>
    <property type="evidence" value="ECO:0007669"/>
    <property type="project" value="InterPro"/>
</dbReference>
<evidence type="ECO:0000256" key="1">
    <source>
        <dbReference type="SAM" id="MobiDB-lite"/>
    </source>
</evidence>
<dbReference type="AlphaFoldDB" id="A0AAD9YQH2"/>
<dbReference type="Pfam" id="PF03641">
    <property type="entry name" value="Lysine_decarbox"/>
    <property type="match status" value="1"/>
</dbReference>
<dbReference type="InterPro" id="IPR005269">
    <property type="entry name" value="LOG"/>
</dbReference>
<organism evidence="2 3">
    <name type="scientific">Colletotrichum kahawae</name>
    <name type="common">Coffee berry disease fungus</name>
    <dbReference type="NCBI Taxonomy" id="34407"/>
    <lineage>
        <taxon>Eukaryota</taxon>
        <taxon>Fungi</taxon>
        <taxon>Dikarya</taxon>
        <taxon>Ascomycota</taxon>
        <taxon>Pezizomycotina</taxon>
        <taxon>Sordariomycetes</taxon>
        <taxon>Hypocreomycetidae</taxon>
        <taxon>Glomerellales</taxon>
        <taxon>Glomerellaceae</taxon>
        <taxon>Colletotrichum</taxon>
        <taxon>Colletotrichum gloeosporioides species complex</taxon>
    </lineage>
</organism>
<dbReference type="EMBL" id="VYYT01000035">
    <property type="protein sequence ID" value="KAK2775642.1"/>
    <property type="molecule type" value="Genomic_DNA"/>
</dbReference>
<dbReference type="InterPro" id="IPR031100">
    <property type="entry name" value="LOG_fam"/>
</dbReference>
<proteinExistence type="predicted"/>
<gene>
    <name evidence="2" type="ORF">CKAH01_03528</name>
</gene>
<dbReference type="PANTHER" id="PTHR31223:SF70">
    <property type="entry name" value="LOG FAMILY PROTEIN YJL055W"/>
    <property type="match status" value="1"/>
</dbReference>
<dbReference type="PANTHER" id="PTHR31223">
    <property type="entry name" value="LOG FAMILY PROTEIN YJL055W"/>
    <property type="match status" value="1"/>
</dbReference>
<dbReference type="SUPFAM" id="SSF102405">
    <property type="entry name" value="MCP/YpsA-like"/>
    <property type="match status" value="1"/>
</dbReference>
<accession>A0AAD9YQH2</accession>
<dbReference type="FunFam" id="3.40.50.450:FF:000018">
    <property type="entry name" value="Lysine decarboxylase-like protein"/>
    <property type="match status" value="1"/>
</dbReference>
<dbReference type="Proteomes" id="UP001281614">
    <property type="component" value="Unassembled WGS sequence"/>
</dbReference>
<dbReference type="GO" id="GO:0016799">
    <property type="term" value="F:hydrolase activity, hydrolyzing N-glycosyl compounds"/>
    <property type="evidence" value="ECO:0007669"/>
    <property type="project" value="TreeGrafter"/>
</dbReference>
<sequence>MQSGGPSPFPVSRDGTPSGNGNGTTNGNTNGTTTNGTNGVQRRAKICVYCGASPGFKPQHMEAARELARIMAENNIDLVYGGGTVGLMGEVAKSLVAIAGPDAVHGIIPEALVKYERDGTYGTLNKDNMYVPDETVYGRTTVVKDMHTRKQMMAKEVFAGGPGSGFIALPGGYGTIEEVLETATWNQLGIHDKGICLLNINGFYDGILEWVRKSVDEGFIKPANADILVTSTTPEGAIKALRDYKVSEATFKLDWSNS</sequence>
<comment type="caution">
    <text evidence="2">The sequence shown here is derived from an EMBL/GenBank/DDBJ whole genome shotgun (WGS) entry which is preliminary data.</text>
</comment>
<feature type="compositionally biased region" description="Low complexity" evidence="1">
    <location>
        <begin position="25"/>
        <end position="38"/>
    </location>
</feature>
<evidence type="ECO:0000313" key="2">
    <source>
        <dbReference type="EMBL" id="KAK2775642.1"/>
    </source>
</evidence>
<keyword evidence="3" id="KW-1185">Reference proteome</keyword>
<dbReference type="Gene3D" id="3.40.50.450">
    <property type="match status" value="1"/>
</dbReference>
<protein>
    <submittedName>
        <fullName evidence="2">Lysine decarboxylase-like protein</fullName>
    </submittedName>
</protein>